<sequence>TAAAKSVNYYSDIFRARSPNLWSASVESYKLFLADRDLQQAAAAAPDELSSGASDSESRRRKRSSADAGLAMGAVRSPPQSMASSAQETPTSAMMTDFGSDATDDSSSDQQQLVAVAAHSWHKFLSLRSRWTSLGLQYASREDWERREMAFMAQHLLTLVDATTELQSEVTLTVVPQFAGSFDAANIEMAVGRSRTACCVRLATLVDDLLECIRQIDTREQFTMLSLCWLTDRATRTVGSLALLVSHGSSGQRFGAFPHNDPMFARLVAGSEGLWYEYSGMAERAALQLGALQTPPTPTPTQLQRDCEATNAAFSYAQNGLRYTFFTRRKGHFFEITRDEDWAPTMVPSRPRAVWAPENVSHEALLVRLRQDNEKLLAGMAELFGLRLFCCGFFESVASSGRPPPGSSRRISDDPSTMGTHRRSYSSLRQSRHRVSAGALPMSGNVSSGSNGSPYLGTTGSSLPYRRAPRAAGMSIDYHQLGGGGGGTGGLFPQPGRLGATGLLGHAGLAPPPAMPFLSPQLPQYLPLPSADLAMSMSLPNSPLFGLSADNGGQQPALAGYGNNGTPHDAAHLYPSLTDASLAAAMAATTSASSASLFLNASLGDLASIAATPAGHTPVLRDDALAVSMYPGDSALGSALASLGGVHVPSALGATPPAPRPDAARLDASTLFAGMAAAAAAGLPQSHGTPVGAPAFWDVPSAGLQQMQIAAAASPALGSLGAHVGGAAVQSSPLANAVSSSAAMVAAAAAAAAMGFDGQARIAAGGTPTSASVAIYPQPSSGGMAAWDGASAQPLSAVLGNTDMLMSMVRPTQTPTTVGTSALATPALDCLSGPHYSAAPASTKGGACTPSMAPMGVVGGLLGFPGDDGQSSMAAYFGSAGASCATSGALLQSAAMFFDRQAAPQPRVVVVPAPEDMQLEAELASTLYPGL</sequence>
<feature type="non-terminal residue" evidence="2">
    <location>
        <position position="1"/>
    </location>
</feature>
<evidence type="ECO:0000313" key="3">
    <source>
        <dbReference type="Proteomes" id="UP001143981"/>
    </source>
</evidence>
<feature type="compositionally biased region" description="Low complexity" evidence="1">
    <location>
        <begin position="443"/>
        <end position="453"/>
    </location>
</feature>
<protein>
    <submittedName>
        <fullName evidence="2">Uncharacterized protein</fullName>
    </submittedName>
</protein>
<name>A0A9W7Y9Z1_9FUNG</name>
<dbReference type="AlphaFoldDB" id="A0A9W7Y9Z1"/>
<organism evidence="2 3">
    <name type="scientific">Coemansia biformis</name>
    <dbReference type="NCBI Taxonomy" id="1286918"/>
    <lineage>
        <taxon>Eukaryota</taxon>
        <taxon>Fungi</taxon>
        <taxon>Fungi incertae sedis</taxon>
        <taxon>Zoopagomycota</taxon>
        <taxon>Kickxellomycotina</taxon>
        <taxon>Kickxellomycetes</taxon>
        <taxon>Kickxellales</taxon>
        <taxon>Kickxellaceae</taxon>
        <taxon>Coemansia</taxon>
    </lineage>
</organism>
<comment type="caution">
    <text evidence="2">The sequence shown here is derived from an EMBL/GenBank/DDBJ whole genome shotgun (WGS) entry which is preliminary data.</text>
</comment>
<dbReference type="OrthoDB" id="5579086at2759"/>
<evidence type="ECO:0000313" key="2">
    <source>
        <dbReference type="EMBL" id="KAJ1727418.1"/>
    </source>
</evidence>
<accession>A0A9W7Y9Z1</accession>
<feature type="compositionally biased region" description="Polar residues" evidence="1">
    <location>
        <begin position="78"/>
        <end position="94"/>
    </location>
</feature>
<dbReference type="Proteomes" id="UP001143981">
    <property type="component" value="Unassembled WGS sequence"/>
</dbReference>
<dbReference type="EMBL" id="JANBOI010001105">
    <property type="protein sequence ID" value="KAJ1727418.1"/>
    <property type="molecule type" value="Genomic_DNA"/>
</dbReference>
<feature type="region of interest" description="Disordered" evidence="1">
    <location>
        <begin position="43"/>
        <end position="106"/>
    </location>
</feature>
<keyword evidence="3" id="KW-1185">Reference proteome</keyword>
<evidence type="ECO:0000256" key="1">
    <source>
        <dbReference type="SAM" id="MobiDB-lite"/>
    </source>
</evidence>
<feature type="compositionally biased region" description="Basic residues" evidence="1">
    <location>
        <begin position="420"/>
        <end position="435"/>
    </location>
</feature>
<proteinExistence type="predicted"/>
<gene>
    <name evidence="2" type="ORF">LPJ61_004580</name>
</gene>
<reference evidence="2" key="1">
    <citation type="submission" date="2022-07" db="EMBL/GenBank/DDBJ databases">
        <title>Phylogenomic reconstructions and comparative analyses of Kickxellomycotina fungi.</title>
        <authorList>
            <person name="Reynolds N.K."/>
            <person name="Stajich J.E."/>
            <person name="Barry K."/>
            <person name="Grigoriev I.V."/>
            <person name="Crous P."/>
            <person name="Smith M.E."/>
        </authorList>
    </citation>
    <scope>NUCLEOTIDE SEQUENCE</scope>
    <source>
        <strain evidence="2">BCRC 34381</strain>
    </source>
</reference>
<feature type="region of interest" description="Disordered" evidence="1">
    <location>
        <begin position="399"/>
        <end position="461"/>
    </location>
</feature>